<comment type="caution">
    <text evidence="3">The sequence shown here is derived from an EMBL/GenBank/DDBJ whole genome shotgun (WGS) entry which is preliminary data.</text>
</comment>
<proteinExistence type="inferred from homology"/>
<organism evidence="3 4">
    <name type="scientific">Providencia rettgeri</name>
    <dbReference type="NCBI Taxonomy" id="587"/>
    <lineage>
        <taxon>Bacteria</taxon>
        <taxon>Pseudomonadati</taxon>
        <taxon>Pseudomonadota</taxon>
        <taxon>Gammaproteobacteria</taxon>
        <taxon>Enterobacterales</taxon>
        <taxon>Morganellaceae</taxon>
        <taxon>Providencia</taxon>
    </lineage>
</organism>
<dbReference type="Pfam" id="PF06062">
    <property type="entry name" value="UPF0231"/>
    <property type="match status" value="1"/>
</dbReference>
<accession>A0A1J0E9K4</accession>
<name>A0A1J0E9K4_PRORE</name>
<gene>
    <name evidence="3" type="ORF">EX242_15790</name>
</gene>
<reference evidence="3" key="1">
    <citation type="submission" date="2019-02" db="EMBL/GenBank/DDBJ databases">
        <title>Genomic characterization of isolates from hospital effluents in KZN, South Africa.</title>
        <authorList>
            <person name="Ntshobeni N."/>
            <person name="Allam M."/>
            <person name="Ismail A."/>
            <person name="Amoako D."/>
            <person name="Essack S."/>
            <person name="Chenia H."/>
        </authorList>
    </citation>
    <scope>NUCLEOTIDE SEQUENCE</scope>
    <source>
        <strain evidence="3">AFE97_S1</strain>
    </source>
</reference>
<dbReference type="KEGG" id="prg:RB151_030200"/>
<dbReference type="OrthoDB" id="5739292at2"/>
<sequence>MDYQFFQDITGAISAKFSMDHEAIGYWLNEEVKNNLSLLDAIEDNYKKVKGSEKQWELIGHEYTLLLDDEEVMIRANQLFFETDGLEEGMSYYDNESIAFCGIDDFLLMLKDYRVFVIENGKK</sequence>
<dbReference type="HAMAP" id="MF_01053">
    <property type="entry name" value="UPF0231"/>
    <property type="match status" value="1"/>
</dbReference>
<evidence type="ECO:0000313" key="4">
    <source>
        <dbReference type="Proteomes" id="UP000824410"/>
    </source>
</evidence>
<dbReference type="Proteomes" id="UP000824410">
    <property type="component" value="Unassembled WGS sequence"/>
</dbReference>
<dbReference type="RefSeq" id="WP_042845072.1">
    <property type="nucleotide sequence ID" value="NZ_ABEXNG020000035.1"/>
</dbReference>
<evidence type="ECO:0000313" key="3">
    <source>
        <dbReference type="EMBL" id="MBX6981702.1"/>
    </source>
</evidence>
<protein>
    <recommendedName>
        <fullName evidence="2">UPF0231 protein EX242_15790</fullName>
    </recommendedName>
</protein>
<evidence type="ECO:0000256" key="2">
    <source>
        <dbReference type="HAMAP-Rule" id="MF_01053"/>
    </source>
</evidence>
<evidence type="ECO:0000256" key="1">
    <source>
        <dbReference type="ARBA" id="ARBA00005367"/>
    </source>
</evidence>
<dbReference type="PIRSF" id="PIRSF006287">
    <property type="entry name" value="UCP006287"/>
    <property type="match status" value="1"/>
</dbReference>
<dbReference type="AlphaFoldDB" id="A0A1J0E9K4"/>
<dbReference type="NCBIfam" id="NF003576">
    <property type="entry name" value="PRK05248.1-3"/>
    <property type="match status" value="1"/>
</dbReference>
<dbReference type="InterPro" id="IPR008249">
    <property type="entry name" value="UPF0231"/>
</dbReference>
<comment type="similarity">
    <text evidence="1 2">Belongs to the UPF0231 family.</text>
</comment>
<dbReference type="EMBL" id="SHDO01000020">
    <property type="protein sequence ID" value="MBX6981702.1"/>
    <property type="molecule type" value="Genomic_DNA"/>
</dbReference>